<evidence type="ECO:0000256" key="7">
    <source>
        <dbReference type="SAM" id="Coils"/>
    </source>
</evidence>
<comment type="caution">
    <text evidence="9">The sequence shown here is derived from an EMBL/GenBank/DDBJ whole genome shotgun (WGS) entry which is preliminary data.</text>
</comment>
<keyword evidence="6" id="KW-0966">Cell projection</keyword>
<protein>
    <recommendedName>
        <fullName evidence="3">Cilia- and flagella-associated protein 157</fullName>
    </recommendedName>
</protein>
<organism evidence="9 10">
    <name type="scientific">Coilia grayii</name>
    <name type="common">Gray's grenadier anchovy</name>
    <dbReference type="NCBI Taxonomy" id="363190"/>
    <lineage>
        <taxon>Eukaryota</taxon>
        <taxon>Metazoa</taxon>
        <taxon>Chordata</taxon>
        <taxon>Craniata</taxon>
        <taxon>Vertebrata</taxon>
        <taxon>Euteleostomi</taxon>
        <taxon>Actinopterygii</taxon>
        <taxon>Neopterygii</taxon>
        <taxon>Teleostei</taxon>
        <taxon>Clupei</taxon>
        <taxon>Clupeiformes</taxon>
        <taxon>Clupeoidei</taxon>
        <taxon>Engraulidae</taxon>
        <taxon>Coilinae</taxon>
        <taxon>Coilia</taxon>
    </lineage>
</organism>
<sequence length="484" mass="55840">MAPSKKSDKNSGEKQIKREAMGFPQKSNLDETWTTEIYRAQIRDLEERLEKYQHKCDELEIHERDFSSKFSHAEKEKRDIVLYLKRAVAQKEDELSDLSERLISLNQSKEAEKETFELQLSQLRQEFQEVKDKLSSENIALAGKLASLEEFRAQKEDLMAQLDSLKEQLEIQKQEHQAIIYNLERKAVLENDRLLKREMQQHVSAVAAEYRRVSDRKMPETTMRAIHENVSVTAQLKQLSDKSKDLLDENEILRQKEKTLKQEVNVLEPLLEEMTRKSLANEKVVHQLKDKCKQMSAKLMAADSNHQAYQQLQDDHSTLQTEMDLLREKLIIHEEECVKHQAEATSLTEELERERTVKEQLQTILQEAATALTDILKDVPQEEDSEMKALARRSQMLKKLLAVLDNAAVVGKGPDFSEFLRERNTCQLQPGIARLGLSSLQLKTTAHSSHFKTGDLGIVPALKRNHCSSKKDRLSKIINSNPPK</sequence>
<evidence type="ECO:0000256" key="4">
    <source>
        <dbReference type="ARBA" id="ARBA00023054"/>
    </source>
</evidence>
<evidence type="ECO:0000256" key="6">
    <source>
        <dbReference type="ARBA" id="ARBA00023273"/>
    </source>
</evidence>
<feature type="coiled-coil region" evidence="7">
    <location>
        <begin position="229"/>
        <end position="343"/>
    </location>
</feature>
<evidence type="ECO:0000256" key="3">
    <source>
        <dbReference type="ARBA" id="ARBA00014087"/>
    </source>
</evidence>
<dbReference type="GO" id="GO:0005929">
    <property type="term" value="C:cilium"/>
    <property type="evidence" value="ECO:0007669"/>
    <property type="project" value="UniProtKB-SubCell"/>
</dbReference>
<feature type="compositionally biased region" description="Basic and acidic residues" evidence="8">
    <location>
        <begin position="1"/>
        <end position="20"/>
    </location>
</feature>
<name>A0ABD1IXF6_9TELE</name>
<dbReference type="InterPro" id="IPR038844">
    <property type="entry name" value="CFAP157"/>
</dbReference>
<dbReference type="EMBL" id="JBHFQA010000022">
    <property type="protein sequence ID" value="KAL2079640.1"/>
    <property type="molecule type" value="Genomic_DNA"/>
</dbReference>
<reference evidence="9 10" key="1">
    <citation type="submission" date="2024-09" db="EMBL/GenBank/DDBJ databases">
        <title>A chromosome-level genome assembly of Gray's grenadier anchovy, Coilia grayii.</title>
        <authorList>
            <person name="Fu Z."/>
        </authorList>
    </citation>
    <scope>NUCLEOTIDE SEQUENCE [LARGE SCALE GENOMIC DNA]</scope>
    <source>
        <strain evidence="9">G4</strain>
        <tissue evidence="9">Muscle</tissue>
    </source>
</reference>
<dbReference type="AlphaFoldDB" id="A0ABD1IXF6"/>
<evidence type="ECO:0000256" key="8">
    <source>
        <dbReference type="SAM" id="MobiDB-lite"/>
    </source>
</evidence>
<evidence type="ECO:0000313" key="9">
    <source>
        <dbReference type="EMBL" id="KAL2079640.1"/>
    </source>
</evidence>
<evidence type="ECO:0000256" key="5">
    <source>
        <dbReference type="ARBA" id="ARBA00023069"/>
    </source>
</evidence>
<dbReference type="PANTHER" id="PTHR31954">
    <property type="entry name" value="CILIA- AND FLAGELLA-ASSOCIATED PROTEIN 157"/>
    <property type="match status" value="1"/>
</dbReference>
<dbReference type="PANTHER" id="PTHR31954:SF1">
    <property type="entry name" value="CILIA- AND FLAGELLA-ASSOCIATED PROTEIN 157"/>
    <property type="match status" value="1"/>
</dbReference>
<feature type="coiled-coil region" evidence="7">
    <location>
        <begin position="35"/>
        <end position="62"/>
    </location>
</feature>
<comment type="subcellular location">
    <subcellularLocation>
        <location evidence="1">Cell projection</location>
        <location evidence="1">Cilium</location>
    </subcellularLocation>
</comment>
<dbReference type="Proteomes" id="UP001591681">
    <property type="component" value="Unassembled WGS sequence"/>
</dbReference>
<keyword evidence="10" id="KW-1185">Reference proteome</keyword>
<comment type="similarity">
    <text evidence="2">Belongs to the CFAP157 family.</text>
</comment>
<evidence type="ECO:0000256" key="2">
    <source>
        <dbReference type="ARBA" id="ARBA00010841"/>
    </source>
</evidence>
<evidence type="ECO:0000313" key="10">
    <source>
        <dbReference type="Proteomes" id="UP001591681"/>
    </source>
</evidence>
<accession>A0ABD1IXF6</accession>
<feature type="coiled-coil region" evidence="7">
    <location>
        <begin position="88"/>
        <end position="186"/>
    </location>
</feature>
<gene>
    <name evidence="9" type="ORF">ACEWY4_025384</name>
</gene>
<keyword evidence="5" id="KW-0969">Cilium</keyword>
<proteinExistence type="inferred from homology"/>
<evidence type="ECO:0000256" key="1">
    <source>
        <dbReference type="ARBA" id="ARBA00004138"/>
    </source>
</evidence>
<feature type="region of interest" description="Disordered" evidence="8">
    <location>
        <begin position="1"/>
        <end position="25"/>
    </location>
</feature>
<keyword evidence="4 7" id="KW-0175">Coiled coil</keyword>